<dbReference type="Gene3D" id="2.40.128.320">
    <property type="entry name" value="Protein HRI1, N-terminal domain"/>
    <property type="match status" value="1"/>
</dbReference>
<dbReference type="GO" id="GO:0005737">
    <property type="term" value="C:cytoplasm"/>
    <property type="evidence" value="ECO:0007669"/>
    <property type="project" value="UniProtKB-SubCell"/>
</dbReference>
<feature type="transmembrane region" description="Helical" evidence="7">
    <location>
        <begin position="111"/>
        <end position="133"/>
    </location>
</feature>
<accession>A0A2H3GFL2</accession>
<feature type="transmembrane region" description="Helical" evidence="7">
    <location>
        <begin position="238"/>
        <end position="256"/>
    </location>
</feature>
<dbReference type="Proteomes" id="UP000219602">
    <property type="component" value="Chromosome 10"/>
</dbReference>
<feature type="transmembrane region" description="Helical" evidence="7">
    <location>
        <begin position="365"/>
        <end position="388"/>
    </location>
</feature>
<dbReference type="PANTHER" id="PTHR37577">
    <property type="entry name" value="INTEGRAL MEMBRANE PROTEIN"/>
    <property type="match status" value="1"/>
</dbReference>
<evidence type="ECO:0000256" key="6">
    <source>
        <dbReference type="ARBA" id="ARBA00023242"/>
    </source>
</evidence>
<evidence type="ECO:0000256" key="3">
    <source>
        <dbReference type="ARBA" id="ARBA00005229"/>
    </source>
</evidence>
<evidence type="ECO:0000313" key="9">
    <source>
        <dbReference type="Proteomes" id="UP000219602"/>
    </source>
</evidence>
<dbReference type="CDD" id="cd11692">
    <property type="entry name" value="HRI1_N_like"/>
    <property type="match status" value="1"/>
</dbReference>
<keyword evidence="5" id="KW-0963">Cytoplasm</keyword>
<keyword evidence="6" id="KW-0539">Nucleus</keyword>
<sequence>MWDSSDYCTSTCEDYPEDIPSYGDIGGIGVTLAFVLTAWMVVLVLIVYYLKAFDPKLDPFRKEGTQKLSKYPNSVDYFVNNLLQKVPGLGNDSSNPVPCRSLRLGGIFNNCVLMFADIQSFTALAILISAYVAMGCDIVAYHWQYMIYLAWMASVTHLASLSFLRNHLTNNFVKCIWRLTAMAVIQILLSVAVGLATTFGDNPWYREADQLIGIEVPPAEGGRPAICYFKQGVDVNSITFSSGVKMILLLLWGFSIRIAKMFERFEGGLRKFAYRMHHKSRILRYGVDAGSTTQIWDPRARRKGQGFFGHLLEPFKIALLVVLSIQLDFLTSFLAEVYWLLFTIIYITTRLVKFRIPSPADDNKWAFGQVLPLILLVAPIAIAIESFYTAPKTHTPQMTHTNTQQMNGPGSGLDPVAGLGHVDSLAYRGVFFLAALSYIEVGIYFVLDQPDTEGLALPLLQIALSISLLQPLYQIYWVVCDVFLSKAIWSRPLKLTTYDTLFLGSSAMQVSLNFCALNFGIANSRALQAGTASQKSVALLLKFIRWLPDEASEPTSTIVVTSPRLKRFVDLRILLPDNDPSWTGQDEPLPLSRLDWAIAGTTVSTKIPDPDGNLTSHSTFHQWISSRTLDSDAGFMYPQPNDLTLEKGSMVNPDTGIDTAYEELWHDATPTAVPGEPAVRALVLQTEDEKNGVRGSVVRLGCYAQGLIRVGENISLERWEWKEGWKRTISMGDAELPIEKILGEETLKEGDTVGVGGREWKVIEESGKDGSKL</sequence>
<comment type="similarity">
    <text evidence="3">Belongs to the HRI1 family.</text>
</comment>
<dbReference type="GO" id="GO:0005634">
    <property type="term" value="C:nucleus"/>
    <property type="evidence" value="ECO:0007669"/>
    <property type="project" value="UniProtKB-SubCell"/>
</dbReference>
<evidence type="ECO:0000256" key="7">
    <source>
        <dbReference type="SAM" id="Phobius"/>
    </source>
</evidence>
<dbReference type="EMBL" id="MABQ02000008">
    <property type="protein sequence ID" value="PCD28906.1"/>
    <property type="molecule type" value="Genomic_DNA"/>
</dbReference>
<keyword evidence="7" id="KW-1133">Transmembrane helix</keyword>
<feature type="transmembrane region" description="Helical" evidence="7">
    <location>
        <begin position="333"/>
        <end position="353"/>
    </location>
</feature>
<feature type="transmembrane region" description="Helical" evidence="7">
    <location>
        <begin position="25"/>
        <end position="50"/>
    </location>
</feature>
<feature type="transmembrane region" description="Helical" evidence="7">
    <location>
        <begin position="459"/>
        <end position="479"/>
    </location>
</feature>
<evidence type="ECO:0000256" key="5">
    <source>
        <dbReference type="ARBA" id="ARBA00022490"/>
    </source>
</evidence>
<dbReference type="InterPro" id="IPR043047">
    <property type="entry name" value="Hri1_N_sf"/>
</dbReference>
<evidence type="ECO:0000256" key="2">
    <source>
        <dbReference type="ARBA" id="ARBA00004496"/>
    </source>
</evidence>
<comment type="subcellular location">
    <subcellularLocation>
        <location evidence="2">Cytoplasm</location>
    </subcellularLocation>
    <subcellularLocation>
        <location evidence="1">Nucleus</location>
    </subcellularLocation>
</comment>
<organism evidence="8 9">
    <name type="scientific">Fusarium oxysporum f. sp. radicis-cucumerinum</name>
    <dbReference type="NCBI Taxonomy" id="327505"/>
    <lineage>
        <taxon>Eukaryota</taxon>
        <taxon>Fungi</taxon>
        <taxon>Dikarya</taxon>
        <taxon>Ascomycota</taxon>
        <taxon>Pezizomycotina</taxon>
        <taxon>Sordariomycetes</taxon>
        <taxon>Hypocreomycetidae</taxon>
        <taxon>Hypocreales</taxon>
        <taxon>Nectriaceae</taxon>
        <taxon>Fusarium</taxon>
        <taxon>Fusarium oxysporum species complex</taxon>
    </lineage>
</organism>
<feature type="transmembrane region" description="Helical" evidence="7">
    <location>
        <begin position="425"/>
        <end position="447"/>
    </location>
</feature>
<feature type="transmembrane region" description="Helical" evidence="7">
    <location>
        <begin position="145"/>
        <end position="164"/>
    </location>
</feature>
<evidence type="ECO:0000256" key="4">
    <source>
        <dbReference type="ARBA" id="ARBA00017063"/>
    </source>
</evidence>
<dbReference type="STRING" id="327505.A0A2H3GFL2"/>
<dbReference type="Gene3D" id="2.40.128.310">
    <property type="entry name" value="Protein HRI1, C-terminal domain"/>
    <property type="match status" value="1"/>
</dbReference>
<reference evidence="8 9" key="2">
    <citation type="journal article" date="2017" name="Sci. Rep.">
        <title>A mobile pathogenicity chromosome in Fusarium oxysporum for infection of multiple cucurbit species.</title>
        <authorList>
            <person name="van Dam P."/>
            <person name="Fokkens L."/>
            <person name="Ayukawa Y."/>
            <person name="van der Gragt M."/>
            <person name="Ter Horst A."/>
            <person name="Brankovics B."/>
            <person name="Houterman P.M."/>
            <person name="Arie T."/>
            <person name="Rep M."/>
        </authorList>
    </citation>
    <scope>NUCLEOTIDE SEQUENCE [LARGE SCALE GENOMIC DNA]</scope>
    <source>
        <strain evidence="8 9">Forc016</strain>
    </source>
</reference>
<keyword evidence="7" id="KW-0472">Membrane</keyword>
<keyword evidence="7" id="KW-0812">Transmembrane</keyword>
<evidence type="ECO:0000313" key="8">
    <source>
        <dbReference type="EMBL" id="PCD28906.1"/>
    </source>
</evidence>
<dbReference type="CDD" id="cd11693">
    <property type="entry name" value="HRI1_C_like"/>
    <property type="match status" value="1"/>
</dbReference>
<proteinExistence type="inferred from homology"/>
<reference evidence="8 9" key="1">
    <citation type="journal article" date="2016" name="Environ. Microbiol.">
        <title>Effector profiles distinguish formae speciales of Fusarium oxysporum.</title>
        <authorList>
            <person name="van Dam P."/>
            <person name="Fokkens L."/>
            <person name="Schmidt S.M."/>
            <person name="Linmans J.H."/>
            <person name="Kistler H.C."/>
            <person name="Ma L.J."/>
            <person name="Rep M."/>
        </authorList>
    </citation>
    <scope>NUCLEOTIDE SEQUENCE [LARGE SCALE GENOMIC DNA]</scope>
    <source>
        <strain evidence="8 9">Forc016</strain>
    </source>
</reference>
<feature type="transmembrane region" description="Helical" evidence="7">
    <location>
        <begin position="176"/>
        <end position="196"/>
    </location>
</feature>
<evidence type="ECO:0000256" key="1">
    <source>
        <dbReference type="ARBA" id="ARBA00004123"/>
    </source>
</evidence>
<dbReference type="InterPro" id="IPR038744">
    <property type="entry name" value="Hri1_N"/>
</dbReference>
<protein>
    <recommendedName>
        <fullName evidence="4">Protein HRI1</fullName>
    </recommendedName>
</protein>
<name>A0A2H3GFL2_FUSOX</name>
<comment type="caution">
    <text evidence="8">The sequence shown here is derived from an EMBL/GenBank/DDBJ whole genome shotgun (WGS) entry which is preliminary data.</text>
</comment>
<dbReference type="InterPro" id="IPR031818">
    <property type="entry name" value="Hri1"/>
</dbReference>
<dbReference type="AlphaFoldDB" id="A0A2H3GFL2"/>
<dbReference type="InterPro" id="IPR053018">
    <property type="entry name" value="Elsinochrome_Biosynth-Asso"/>
</dbReference>
<dbReference type="PANTHER" id="PTHR37577:SF1">
    <property type="entry name" value="INTEGRAL MEMBRANE PROTEIN"/>
    <property type="match status" value="1"/>
</dbReference>
<gene>
    <name evidence="8" type="ORF">AU210_011455</name>
</gene>
<dbReference type="Pfam" id="PF16815">
    <property type="entry name" value="HRI1"/>
    <property type="match status" value="1"/>
</dbReference>